<dbReference type="Pfam" id="PF17479">
    <property type="entry name" value="DUF3048_C"/>
    <property type="match status" value="1"/>
</dbReference>
<evidence type="ECO:0000313" key="4">
    <source>
        <dbReference type="Proteomes" id="UP000715441"/>
    </source>
</evidence>
<dbReference type="SUPFAM" id="SSF159774">
    <property type="entry name" value="YerB-like"/>
    <property type="match status" value="1"/>
</dbReference>
<evidence type="ECO:0000259" key="2">
    <source>
        <dbReference type="Pfam" id="PF17479"/>
    </source>
</evidence>
<comment type="caution">
    <text evidence="3">The sequence shown here is derived from an EMBL/GenBank/DDBJ whole genome shotgun (WGS) entry which is preliminary data.</text>
</comment>
<dbReference type="EMBL" id="JAAXLS010000028">
    <property type="protein sequence ID" value="NKQ56905.1"/>
    <property type="molecule type" value="Genomic_DNA"/>
</dbReference>
<accession>A0ABX1JET1</accession>
<dbReference type="Pfam" id="PF11258">
    <property type="entry name" value="DUF3048"/>
    <property type="match status" value="1"/>
</dbReference>
<feature type="domain" description="DUF3048" evidence="2">
    <location>
        <begin position="197"/>
        <end position="303"/>
    </location>
</feature>
<protein>
    <submittedName>
        <fullName evidence="3">DUF3048 domain-containing protein</fullName>
    </submittedName>
</protein>
<dbReference type="InterPro" id="IPR023158">
    <property type="entry name" value="YerB-like_sf"/>
</dbReference>
<dbReference type="InterPro" id="IPR021416">
    <property type="entry name" value="DUF3048_N"/>
</dbReference>
<dbReference type="Gene3D" id="3.50.90.10">
    <property type="entry name" value="YerB-like"/>
    <property type="match status" value="1"/>
</dbReference>
<reference evidence="3 4" key="1">
    <citation type="submission" date="2020-04" db="EMBL/GenBank/DDBJ databases">
        <title>Novel species.</title>
        <authorList>
            <person name="Teo W.F.A."/>
            <person name="Lipun K."/>
            <person name="Srisuk N."/>
            <person name="Duangmal K."/>
        </authorList>
    </citation>
    <scope>NUCLEOTIDE SEQUENCE [LARGE SCALE GENOMIC DNA]</scope>
    <source>
        <strain evidence="3 4">K13G38</strain>
    </source>
</reference>
<dbReference type="InterPro" id="IPR035328">
    <property type="entry name" value="DUF3048_C"/>
</dbReference>
<evidence type="ECO:0000313" key="3">
    <source>
        <dbReference type="EMBL" id="NKQ56905.1"/>
    </source>
</evidence>
<evidence type="ECO:0000259" key="1">
    <source>
        <dbReference type="Pfam" id="PF11258"/>
    </source>
</evidence>
<name>A0ABX1JET1_9PSEU</name>
<proteinExistence type="predicted"/>
<keyword evidence="4" id="KW-1185">Reference proteome</keyword>
<feature type="domain" description="DUF3048" evidence="1">
    <location>
        <begin position="37"/>
        <end position="163"/>
    </location>
</feature>
<gene>
    <name evidence="3" type="ORF">HFP15_28940</name>
</gene>
<dbReference type="Proteomes" id="UP000715441">
    <property type="component" value="Unassembled WGS sequence"/>
</dbReference>
<sequence length="307" mass="31279">MVTAGIVAILIAAALIAVVLLRRGGSQSATPSGPSSSTGPVLAVKIDNVAEARPATGLGSADIVYVEPVEGGLTRVLAVFSGGRPPVIGPVRSARETDYDVLAQFGKPVFAYSGAAPPVVQALHAPPLSDRIVNASPAEAPAAFVRDDSRAAPHNLFVHTGNLPTSDGPAPEAVYARGAAPAGGTPATSFTAKFPAASYEFRWSDGKWLVWADGKPYTSTESGQLGASTVIVQKVAVHQTSYPEDAQSPTAPVAETIGSGTATVLRDGQSFAADWSRTQAGSGTTFTTTGGQPLPVADGPVWVLLTP</sequence>
<organism evidence="3 4">
    <name type="scientific">Amycolatopsis acididurans</name>
    <dbReference type="NCBI Taxonomy" id="2724524"/>
    <lineage>
        <taxon>Bacteria</taxon>
        <taxon>Bacillati</taxon>
        <taxon>Actinomycetota</taxon>
        <taxon>Actinomycetes</taxon>
        <taxon>Pseudonocardiales</taxon>
        <taxon>Pseudonocardiaceae</taxon>
        <taxon>Amycolatopsis</taxon>
    </lineage>
</organism>